<dbReference type="InterPro" id="IPR027806">
    <property type="entry name" value="HARBI1_dom"/>
</dbReference>
<sequence>MPGLRKLDTIFLGVKDSRNGVVVISPISYSEIVFPQLFVIQLFNDFFKEDLKAPYTPTSSDLSRCEIFDSNLTILNVNARYRGAVHDAAIWEGLTIHRHLKRKYQEGTRNNYLLGDSGYPLQPWLMTPLPDALPNTPEAVYNERHIRTRNVAERGFGVWKARFRCLRKDRVLHYSHAAAARIIYACAVLHNAAQHTR</sequence>
<dbReference type="InterPro" id="IPR045249">
    <property type="entry name" value="HARBI1-like"/>
</dbReference>
<gene>
    <name evidence="9" type="ORF">NQ315_008275</name>
</gene>
<evidence type="ECO:0000256" key="4">
    <source>
        <dbReference type="ARBA" id="ARBA00022722"/>
    </source>
</evidence>
<dbReference type="Proteomes" id="UP001159042">
    <property type="component" value="Unassembled WGS sequence"/>
</dbReference>
<keyword evidence="7" id="KW-0539">Nucleus</keyword>
<proteinExistence type="inferred from homology"/>
<dbReference type="GO" id="GO:0004518">
    <property type="term" value="F:nuclease activity"/>
    <property type="evidence" value="ECO:0007669"/>
    <property type="project" value="UniProtKB-KW"/>
</dbReference>
<evidence type="ECO:0000259" key="8">
    <source>
        <dbReference type="Pfam" id="PF13359"/>
    </source>
</evidence>
<comment type="subcellular location">
    <subcellularLocation>
        <location evidence="2">Nucleus</location>
    </subcellularLocation>
</comment>
<reference evidence="9 10" key="1">
    <citation type="journal article" date="2023" name="Insect Mol. Biol.">
        <title>Genome sequencing provides insights into the evolution of gene families encoding plant cell wall-degrading enzymes in longhorned beetles.</title>
        <authorList>
            <person name="Shin N.R."/>
            <person name="Okamura Y."/>
            <person name="Kirsch R."/>
            <person name="Pauchet Y."/>
        </authorList>
    </citation>
    <scope>NUCLEOTIDE SEQUENCE [LARGE SCALE GENOMIC DNA]</scope>
    <source>
        <strain evidence="9">EAD_L_NR</strain>
    </source>
</reference>
<comment type="cofactor">
    <cofactor evidence="1">
        <name>a divalent metal cation</name>
        <dbReference type="ChEBI" id="CHEBI:60240"/>
    </cofactor>
</comment>
<accession>A0AAV8VMA8</accession>
<dbReference type="Pfam" id="PF13359">
    <property type="entry name" value="DDE_Tnp_4"/>
    <property type="match status" value="1"/>
</dbReference>
<feature type="domain" description="DDE Tnp4" evidence="8">
    <location>
        <begin position="68"/>
        <end position="191"/>
    </location>
</feature>
<evidence type="ECO:0000313" key="9">
    <source>
        <dbReference type="EMBL" id="KAJ8915388.1"/>
    </source>
</evidence>
<evidence type="ECO:0000256" key="6">
    <source>
        <dbReference type="ARBA" id="ARBA00022801"/>
    </source>
</evidence>
<evidence type="ECO:0000256" key="2">
    <source>
        <dbReference type="ARBA" id="ARBA00004123"/>
    </source>
</evidence>
<keyword evidence="4" id="KW-0540">Nuclease</keyword>
<evidence type="ECO:0000256" key="1">
    <source>
        <dbReference type="ARBA" id="ARBA00001968"/>
    </source>
</evidence>
<dbReference type="GO" id="GO:0016787">
    <property type="term" value="F:hydrolase activity"/>
    <property type="evidence" value="ECO:0007669"/>
    <property type="project" value="UniProtKB-KW"/>
</dbReference>
<dbReference type="PANTHER" id="PTHR22930">
    <property type="match status" value="1"/>
</dbReference>
<comment type="similarity">
    <text evidence="3">Belongs to the HARBI1 family.</text>
</comment>
<keyword evidence="6" id="KW-0378">Hydrolase</keyword>
<dbReference type="GO" id="GO:0046872">
    <property type="term" value="F:metal ion binding"/>
    <property type="evidence" value="ECO:0007669"/>
    <property type="project" value="UniProtKB-KW"/>
</dbReference>
<organism evidence="9 10">
    <name type="scientific">Exocentrus adspersus</name>
    <dbReference type="NCBI Taxonomy" id="1586481"/>
    <lineage>
        <taxon>Eukaryota</taxon>
        <taxon>Metazoa</taxon>
        <taxon>Ecdysozoa</taxon>
        <taxon>Arthropoda</taxon>
        <taxon>Hexapoda</taxon>
        <taxon>Insecta</taxon>
        <taxon>Pterygota</taxon>
        <taxon>Neoptera</taxon>
        <taxon>Endopterygota</taxon>
        <taxon>Coleoptera</taxon>
        <taxon>Polyphaga</taxon>
        <taxon>Cucujiformia</taxon>
        <taxon>Chrysomeloidea</taxon>
        <taxon>Cerambycidae</taxon>
        <taxon>Lamiinae</taxon>
        <taxon>Acanthocinini</taxon>
        <taxon>Exocentrus</taxon>
    </lineage>
</organism>
<dbReference type="GO" id="GO:0005634">
    <property type="term" value="C:nucleus"/>
    <property type="evidence" value="ECO:0007669"/>
    <property type="project" value="UniProtKB-SubCell"/>
</dbReference>
<evidence type="ECO:0000256" key="5">
    <source>
        <dbReference type="ARBA" id="ARBA00022723"/>
    </source>
</evidence>
<name>A0AAV8VMA8_9CUCU</name>
<keyword evidence="10" id="KW-1185">Reference proteome</keyword>
<dbReference type="EMBL" id="JANEYG010000054">
    <property type="protein sequence ID" value="KAJ8915388.1"/>
    <property type="molecule type" value="Genomic_DNA"/>
</dbReference>
<evidence type="ECO:0000313" key="10">
    <source>
        <dbReference type="Proteomes" id="UP001159042"/>
    </source>
</evidence>
<dbReference type="PANTHER" id="PTHR22930:SF85">
    <property type="entry name" value="GH03217P-RELATED"/>
    <property type="match status" value="1"/>
</dbReference>
<evidence type="ECO:0000256" key="3">
    <source>
        <dbReference type="ARBA" id="ARBA00006958"/>
    </source>
</evidence>
<comment type="caution">
    <text evidence="9">The sequence shown here is derived from an EMBL/GenBank/DDBJ whole genome shotgun (WGS) entry which is preliminary data.</text>
</comment>
<dbReference type="AlphaFoldDB" id="A0AAV8VMA8"/>
<keyword evidence="5" id="KW-0479">Metal-binding</keyword>
<evidence type="ECO:0000256" key="7">
    <source>
        <dbReference type="ARBA" id="ARBA00023242"/>
    </source>
</evidence>
<protein>
    <recommendedName>
        <fullName evidence="8">DDE Tnp4 domain-containing protein</fullName>
    </recommendedName>
</protein>